<gene>
    <name evidence="1" type="ORF">KIW84_062302</name>
</gene>
<dbReference type="GO" id="GO:0016197">
    <property type="term" value="P:endosomal transport"/>
    <property type="evidence" value="ECO:0007669"/>
    <property type="project" value="TreeGrafter"/>
</dbReference>
<dbReference type="GO" id="GO:0005770">
    <property type="term" value="C:late endosome"/>
    <property type="evidence" value="ECO:0007669"/>
    <property type="project" value="TreeGrafter"/>
</dbReference>
<dbReference type="GO" id="GO:1901096">
    <property type="term" value="P:regulation of autophagosome maturation"/>
    <property type="evidence" value="ECO:0007669"/>
    <property type="project" value="TreeGrafter"/>
</dbReference>
<dbReference type="Proteomes" id="UP001058974">
    <property type="component" value="Chromosome 6"/>
</dbReference>
<name>A0A9D5A696_PEA</name>
<dbReference type="InterPro" id="IPR039272">
    <property type="entry name" value="CLEC16A/TT9"/>
</dbReference>
<organism evidence="1 2">
    <name type="scientific">Pisum sativum</name>
    <name type="common">Garden pea</name>
    <name type="synonym">Lathyrus oleraceus</name>
    <dbReference type="NCBI Taxonomy" id="3888"/>
    <lineage>
        <taxon>Eukaryota</taxon>
        <taxon>Viridiplantae</taxon>
        <taxon>Streptophyta</taxon>
        <taxon>Embryophyta</taxon>
        <taxon>Tracheophyta</taxon>
        <taxon>Spermatophyta</taxon>
        <taxon>Magnoliopsida</taxon>
        <taxon>eudicotyledons</taxon>
        <taxon>Gunneridae</taxon>
        <taxon>Pentapetalae</taxon>
        <taxon>rosids</taxon>
        <taxon>fabids</taxon>
        <taxon>Fabales</taxon>
        <taxon>Fabaceae</taxon>
        <taxon>Papilionoideae</taxon>
        <taxon>50 kb inversion clade</taxon>
        <taxon>NPAAA clade</taxon>
        <taxon>Hologalegina</taxon>
        <taxon>IRL clade</taxon>
        <taxon>Fabeae</taxon>
        <taxon>Lathyrus</taxon>
    </lineage>
</organism>
<dbReference type="PANTHER" id="PTHR21481:SF0">
    <property type="entry name" value="PROTEIN CLEC16A"/>
    <property type="match status" value="1"/>
</dbReference>
<dbReference type="PANTHER" id="PTHR21481">
    <property type="entry name" value="PROTEIN CLEC16A"/>
    <property type="match status" value="1"/>
</dbReference>
<evidence type="ECO:0000313" key="1">
    <source>
        <dbReference type="EMBL" id="KAI5396053.1"/>
    </source>
</evidence>
<keyword evidence="2" id="KW-1185">Reference proteome</keyword>
<proteinExistence type="predicted"/>
<dbReference type="AlphaFoldDB" id="A0A9D5A696"/>
<accession>A0A9D5A696</accession>
<reference evidence="1 2" key="1">
    <citation type="journal article" date="2022" name="Nat. Genet.">
        <title>Improved pea reference genome and pan-genome highlight genomic features and evolutionary characteristics.</title>
        <authorList>
            <person name="Yang T."/>
            <person name="Liu R."/>
            <person name="Luo Y."/>
            <person name="Hu S."/>
            <person name="Wang D."/>
            <person name="Wang C."/>
            <person name="Pandey M.K."/>
            <person name="Ge S."/>
            <person name="Xu Q."/>
            <person name="Li N."/>
            <person name="Li G."/>
            <person name="Huang Y."/>
            <person name="Saxena R.K."/>
            <person name="Ji Y."/>
            <person name="Li M."/>
            <person name="Yan X."/>
            <person name="He Y."/>
            <person name="Liu Y."/>
            <person name="Wang X."/>
            <person name="Xiang C."/>
            <person name="Varshney R.K."/>
            <person name="Ding H."/>
            <person name="Gao S."/>
            <person name="Zong X."/>
        </authorList>
    </citation>
    <scope>NUCLEOTIDE SEQUENCE [LARGE SCALE GENOMIC DNA]</scope>
    <source>
        <strain evidence="1 2">cv. Zhongwan 6</strain>
    </source>
</reference>
<evidence type="ECO:0000313" key="2">
    <source>
        <dbReference type="Proteomes" id="UP001058974"/>
    </source>
</evidence>
<sequence length="300" mass="33827">MLLYPKHDTREEQTCNAQATTKTLLVQSRSMTLYDQSRAHFLKELDGIWFDHIPDALKIEWESCIRALEQSSHYKNPLFILELSLHQQSINGETSSYFAWQRMDDAMKLSTFIFKSVLAEKPLLNTIVTSTNDSGEIQTSDVSSTSFGSNVSLESGIPCQIAFSNSEIRDVYVIPVAYGMVGKLLLAEKHPFRSRHGVVIAIAPLAGLCPKIDEDHPSWLLLRIRNFDPQFYTIKVREDNLSMADHLADGRWTLGFPNEKACKEAQFAILNEVTKQRSAVEYMLAPLLQNDLGLAVDKGS</sequence>
<dbReference type="GO" id="GO:0007034">
    <property type="term" value="P:vacuolar transport"/>
    <property type="evidence" value="ECO:0007669"/>
    <property type="project" value="TreeGrafter"/>
</dbReference>
<comment type="caution">
    <text evidence="1">The sequence shown here is derived from an EMBL/GenBank/DDBJ whole genome shotgun (WGS) entry which is preliminary data.</text>
</comment>
<dbReference type="EMBL" id="JAMSHJ010000006">
    <property type="protein sequence ID" value="KAI5396053.1"/>
    <property type="molecule type" value="Genomic_DNA"/>
</dbReference>
<dbReference type="GO" id="GO:0005794">
    <property type="term" value="C:Golgi apparatus"/>
    <property type="evidence" value="ECO:0007669"/>
    <property type="project" value="TreeGrafter"/>
</dbReference>
<dbReference type="Gramene" id="Psat06G0230200-T8">
    <property type="protein sequence ID" value="KAI5396053.1"/>
    <property type="gene ID" value="KIW84_062302"/>
</dbReference>
<protein>
    <submittedName>
        <fullName evidence="1">Uncharacterized protein</fullName>
    </submittedName>
</protein>